<evidence type="ECO:0000259" key="2">
    <source>
        <dbReference type="Pfam" id="PF04149"/>
    </source>
</evidence>
<dbReference type="AlphaFoldDB" id="A0A5J6GQQ6"/>
<dbReference type="Proteomes" id="UP000325529">
    <property type="component" value="Chromosome"/>
</dbReference>
<evidence type="ECO:0000313" key="3">
    <source>
        <dbReference type="EMBL" id="QEU96471.1"/>
    </source>
</evidence>
<dbReference type="RefSeq" id="WP_055552160.1">
    <property type="nucleotide sequence ID" value="NZ_CP023699.1"/>
</dbReference>
<reference evidence="3 4" key="1">
    <citation type="submission" date="2017-09" db="EMBL/GenBank/DDBJ databases">
        <authorList>
            <person name="Lee N."/>
            <person name="Cho B.-K."/>
        </authorList>
    </citation>
    <scope>NUCLEOTIDE SEQUENCE [LARGE SCALE GENOMIC DNA]</scope>
    <source>
        <strain evidence="3 4">ATCC 12853</strain>
    </source>
</reference>
<sequence>MTALPRHLPSSTTLHGARWQRSSRSNGMNNCVETATLVSGSLTGLRAVRDSKDTAGPALLFSPGPWETFVDSLR</sequence>
<organism evidence="3 4">
    <name type="scientific">Streptomyces kanamyceticus</name>
    <dbReference type="NCBI Taxonomy" id="1967"/>
    <lineage>
        <taxon>Bacteria</taxon>
        <taxon>Bacillati</taxon>
        <taxon>Actinomycetota</taxon>
        <taxon>Actinomycetes</taxon>
        <taxon>Kitasatosporales</taxon>
        <taxon>Streptomycetaceae</taxon>
        <taxon>Streptomyces</taxon>
    </lineage>
</organism>
<proteinExistence type="predicted"/>
<accession>A0A5J6GQQ6</accession>
<feature type="region of interest" description="Disordered" evidence="1">
    <location>
        <begin position="1"/>
        <end position="27"/>
    </location>
</feature>
<dbReference type="Pfam" id="PF04149">
    <property type="entry name" value="DUF397"/>
    <property type="match status" value="1"/>
</dbReference>
<evidence type="ECO:0000256" key="1">
    <source>
        <dbReference type="SAM" id="MobiDB-lite"/>
    </source>
</evidence>
<evidence type="ECO:0000313" key="4">
    <source>
        <dbReference type="Proteomes" id="UP000325529"/>
    </source>
</evidence>
<gene>
    <name evidence="3" type="ORF">CP970_40970</name>
</gene>
<dbReference type="EMBL" id="CP023699">
    <property type="protein sequence ID" value="QEU96471.1"/>
    <property type="molecule type" value="Genomic_DNA"/>
</dbReference>
<feature type="domain" description="DUF397" evidence="2">
    <location>
        <begin position="17"/>
        <end position="74"/>
    </location>
</feature>
<protein>
    <submittedName>
        <fullName evidence="3">DUF397 domain-containing protein</fullName>
    </submittedName>
</protein>
<keyword evidence="4" id="KW-1185">Reference proteome</keyword>
<dbReference type="KEGG" id="ska:CP970_40970"/>
<name>A0A5J6GQQ6_STRKN</name>
<dbReference type="OrthoDB" id="4233552at2"/>
<feature type="compositionally biased region" description="Polar residues" evidence="1">
    <location>
        <begin position="9"/>
        <end position="27"/>
    </location>
</feature>
<dbReference type="InterPro" id="IPR007278">
    <property type="entry name" value="DUF397"/>
</dbReference>